<dbReference type="Proteomes" id="UP001174936">
    <property type="component" value="Unassembled WGS sequence"/>
</dbReference>
<evidence type="ECO:0000313" key="2">
    <source>
        <dbReference type="Proteomes" id="UP001174936"/>
    </source>
</evidence>
<accession>A0AA40CJR3</accession>
<gene>
    <name evidence="1" type="ORF">B0T16DRAFT_418885</name>
</gene>
<keyword evidence="2" id="KW-1185">Reference proteome</keyword>
<dbReference type="EMBL" id="JAULSV010000006">
    <property type="protein sequence ID" value="KAK0640987.1"/>
    <property type="molecule type" value="Genomic_DNA"/>
</dbReference>
<dbReference type="AlphaFoldDB" id="A0AA40CJR3"/>
<evidence type="ECO:0000313" key="1">
    <source>
        <dbReference type="EMBL" id="KAK0640987.1"/>
    </source>
</evidence>
<proteinExistence type="predicted"/>
<protein>
    <submittedName>
        <fullName evidence="1">Uncharacterized protein</fullName>
    </submittedName>
</protein>
<reference evidence="1" key="1">
    <citation type="submission" date="2023-06" db="EMBL/GenBank/DDBJ databases">
        <title>Genome-scale phylogeny and comparative genomics of the fungal order Sordariales.</title>
        <authorList>
            <consortium name="Lawrence Berkeley National Laboratory"/>
            <person name="Hensen N."/>
            <person name="Bonometti L."/>
            <person name="Westerberg I."/>
            <person name="Brannstrom I.O."/>
            <person name="Guillou S."/>
            <person name="Cros-Aarteil S."/>
            <person name="Calhoun S."/>
            <person name="Haridas S."/>
            <person name="Kuo A."/>
            <person name="Mondo S."/>
            <person name="Pangilinan J."/>
            <person name="Riley R."/>
            <person name="Labutti K."/>
            <person name="Andreopoulos B."/>
            <person name="Lipzen A."/>
            <person name="Chen C."/>
            <person name="Yanf M."/>
            <person name="Daum C."/>
            <person name="Ng V."/>
            <person name="Clum A."/>
            <person name="Steindorff A."/>
            <person name="Ohm R."/>
            <person name="Martin F."/>
            <person name="Silar P."/>
            <person name="Natvig D."/>
            <person name="Lalanne C."/>
            <person name="Gautier V."/>
            <person name="Ament-Velasquez S.L."/>
            <person name="Kruys A."/>
            <person name="Hutchinson M.I."/>
            <person name="Powell A.J."/>
            <person name="Barry K."/>
            <person name="Miller A.N."/>
            <person name="Grigoriev I.V."/>
            <person name="Debuchy R."/>
            <person name="Gladieux P."/>
            <person name="Thoren M.H."/>
            <person name="Johannesson H."/>
        </authorList>
    </citation>
    <scope>NUCLEOTIDE SEQUENCE</scope>
    <source>
        <strain evidence="1">SMH2532-1</strain>
    </source>
</reference>
<comment type="caution">
    <text evidence="1">The sequence shown here is derived from an EMBL/GenBank/DDBJ whole genome shotgun (WGS) entry which is preliminary data.</text>
</comment>
<name>A0AA40CJR3_9PEZI</name>
<organism evidence="1 2">
    <name type="scientific">Cercophora newfieldiana</name>
    <dbReference type="NCBI Taxonomy" id="92897"/>
    <lineage>
        <taxon>Eukaryota</taxon>
        <taxon>Fungi</taxon>
        <taxon>Dikarya</taxon>
        <taxon>Ascomycota</taxon>
        <taxon>Pezizomycotina</taxon>
        <taxon>Sordariomycetes</taxon>
        <taxon>Sordariomycetidae</taxon>
        <taxon>Sordariales</taxon>
        <taxon>Lasiosphaeriaceae</taxon>
        <taxon>Cercophora</taxon>
    </lineage>
</organism>
<sequence length="218" mass="24325">MKRSNERHASWSCSYTAKRLRGWAWASRRGKAGPLWHFIGRGESGSTDTCGHVVGREDLRAVLPRPRATRAVTISPTLWPLRTSNFPSVFYSHQRVLVVTETVGEHKRREKKNRYERDARLAGGWSGQWLRRDNSLTAARVPALPWRTAKTSMLCPRFVTLIAAVASASALARPLDWHQSGELQGNVVSAAAFSRAAACRCGPDRPPVVTRHLTHRPG</sequence>